<gene>
    <name evidence="1" type="ORF">LCGC14_2053870</name>
</gene>
<protein>
    <submittedName>
        <fullName evidence="1">Uncharacterized protein</fullName>
    </submittedName>
</protein>
<comment type="caution">
    <text evidence="1">The sequence shown here is derived from an EMBL/GenBank/DDBJ whole genome shotgun (WGS) entry which is preliminary data.</text>
</comment>
<evidence type="ECO:0000313" key="1">
    <source>
        <dbReference type="EMBL" id="KKL75533.1"/>
    </source>
</evidence>
<sequence length="43" mass="4913">MNIGAEKDDRDAVILAMNRLSHRDLGRFVLITETKKKDHFGTV</sequence>
<organism evidence="1">
    <name type="scientific">marine sediment metagenome</name>
    <dbReference type="NCBI Taxonomy" id="412755"/>
    <lineage>
        <taxon>unclassified sequences</taxon>
        <taxon>metagenomes</taxon>
        <taxon>ecological metagenomes</taxon>
    </lineage>
</organism>
<dbReference type="AlphaFoldDB" id="A0A0F9EN43"/>
<name>A0A0F9EN43_9ZZZZ</name>
<accession>A0A0F9EN43</accession>
<dbReference type="EMBL" id="LAZR01024323">
    <property type="protein sequence ID" value="KKL75533.1"/>
    <property type="molecule type" value="Genomic_DNA"/>
</dbReference>
<feature type="non-terminal residue" evidence="1">
    <location>
        <position position="43"/>
    </location>
</feature>
<proteinExistence type="predicted"/>
<reference evidence="1" key="1">
    <citation type="journal article" date="2015" name="Nature">
        <title>Complex archaea that bridge the gap between prokaryotes and eukaryotes.</title>
        <authorList>
            <person name="Spang A."/>
            <person name="Saw J.H."/>
            <person name="Jorgensen S.L."/>
            <person name="Zaremba-Niedzwiedzka K."/>
            <person name="Martijn J."/>
            <person name="Lind A.E."/>
            <person name="van Eijk R."/>
            <person name="Schleper C."/>
            <person name="Guy L."/>
            <person name="Ettema T.J."/>
        </authorList>
    </citation>
    <scope>NUCLEOTIDE SEQUENCE</scope>
</reference>